<dbReference type="AlphaFoldDB" id="A0AAW0FY98"/>
<evidence type="ECO:0008006" key="4">
    <source>
        <dbReference type="Google" id="ProtNLM"/>
    </source>
</evidence>
<dbReference type="EMBL" id="JASBNA010000021">
    <property type="protein sequence ID" value="KAK7685147.1"/>
    <property type="molecule type" value="Genomic_DNA"/>
</dbReference>
<sequence length="340" mass="37771">MPRGIAHRCHKGKDLVCPKCDRHFRKNEEAKNHIIEEFPELADGGWLEFFHHCERPCKYYSIQRANYQAHRKNHHAGRDKYASDSSGTASLMSSPDIPHGSPDTFATQGHIPTPPLVPDMSTFVNSGNSNLACGIEHDTYFPYAPPQANLLGLDVGDRLGPLPMGLSGVGQSVGMYGETYISPDFTDVNAPFSTINAFAQHGCLYHPPEAFVSRGEPRDVGTGDGYVDTQDGPGTTTTHQPVAFEDDGLKPLDDFDSYLATIQPNVEFAFEDAVGFLGTRTTAYNERPLTHNGYNQEYSVANDYSQDLSPFSDVHADDPDYPDSFLWDYFRRLEIGNWPD</sequence>
<keyword evidence="3" id="KW-1185">Reference proteome</keyword>
<gene>
    <name evidence="2" type="ORF">QCA50_011510</name>
</gene>
<proteinExistence type="predicted"/>
<evidence type="ECO:0000256" key="1">
    <source>
        <dbReference type="SAM" id="MobiDB-lite"/>
    </source>
</evidence>
<feature type="region of interest" description="Disordered" evidence="1">
    <location>
        <begin position="71"/>
        <end position="102"/>
    </location>
</feature>
<organism evidence="2 3">
    <name type="scientific">Cerrena zonata</name>
    <dbReference type="NCBI Taxonomy" id="2478898"/>
    <lineage>
        <taxon>Eukaryota</taxon>
        <taxon>Fungi</taxon>
        <taxon>Dikarya</taxon>
        <taxon>Basidiomycota</taxon>
        <taxon>Agaricomycotina</taxon>
        <taxon>Agaricomycetes</taxon>
        <taxon>Polyporales</taxon>
        <taxon>Cerrenaceae</taxon>
        <taxon>Cerrena</taxon>
    </lineage>
</organism>
<accession>A0AAW0FY98</accession>
<protein>
    <recommendedName>
        <fullName evidence="4">C2H2-type domain-containing protein</fullName>
    </recommendedName>
</protein>
<dbReference type="Proteomes" id="UP001385951">
    <property type="component" value="Unassembled WGS sequence"/>
</dbReference>
<comment type="caution">
    <text evidence="2">The sequence shown here is derived from an EMBL/GenBank/DDBJ whole genome shotgun (WGS) entry which is preliminary data.</text>
</comment>
<evidence type="ECO:0000313" key="2">
    <source>
        <dbReference type="EMBL" id="KAK7685147.1"/>
    </source>
</evidence>
<name>A0AAW0FY98_9APHY</name>
<evidence type="ECO:0000313" key="3">
    <source>
        <dbReference type="Proteomes" id="UP001385951"/>
    </source>
</evidence>
<reference evidence="2 3" key="1">
    <citation type="submission" date="2022-09" db="EMBL/GenBank/DDBJ databases">
        <authorList>
            <person name="Palmer J.M."/>
        </authorList>
    </citation>
    <scope>NUCLEOTIDE SEQUENCE [LARGE SCALE GENOMIC DNA]</scope>
    <source>
        <strain evidence="2 3">DSM 7382</strain>
    </source>
</reference>
<feature type="compositionally biased region" description="Polar residues" evidence="1">
    <location>
        <begin position="83"/>
        <end position="93"/>
    </location>
</feature>